<name>A0ABD1L527_9FABA</name>
<keyword evidence="2" id="KW-1185">Reference proteome</keyword>
<sequence length="130" mass="14484">MRTNLRKARNHRVATAQPSERNCLLSAGDDNDVLMCNLSIQFFSFYVPHLTRHPISSSPSRLPSSFPTSPLPFLPHPDSPPSFLPAPARSLPSHTRLLPSSLPRLALAFLPPPQDLIFSQCKSLNDEHHN</sequence>
<accession>A0ABD1L527</accession>
<reference evidence="1 2" key="1">
    <citation type="submission" date="2024-08" db="EMBL/GenBank/DDBJ databases">
        <title>Insights into the chromosomal genome structure of Flemingia macrophylla.</title>
        <authorList>
            <person name="Ding Y."/>
            <person name="Zhao Y."/>
            <person name="Bi W."/>
            <person name="Wu M."/>
            <person name="Zhao G."/>
            <person name="Gong Y."/>
            <person name="Li W."/>
            <person name="Zhang P."/>
        </authorList>
    </citation>
    <scope>NUCLEOTIDE SEQUENCE [LARGE SCALE GENOMIC DNA]</scope>
    <source>
        <strain evidence="1">DYQJB</strain>
        <tissue evidence="1">Leaf</tissue>
    </source>
</reference>
<gene>
    <name evidence="1" type="ORF">Fmac_032334</name>
</gene>
<proteinExistence type="predicted"/>
<dbReference type="EMBL" id="JBGMDY010000011">
    <property type="protein sequence ID" value="KAL2318458.1"/>
    <property type="molecule type" value="Genomic_DNA"/>
</dbReference>
<organism evidence="1 2">
    <name type="scientific">Flemingia macrophylla</name>
    <dbReference type="NCBI Taxonomy" id="520843"/>
    <lineage>
        <taxon>Eukaryota</taxon>
        <taxon>Viridiplantae</taxon>
        <taxon>Streptophyta</taxon>
        <taxon>Embryophyta</taxon>
        <taxon>Tracheophyta</taxon>
        <taxon>Spermatophyta</taxon>
        <taxon>Magnoliopsida</taxon>
        <taxon>eudicotyledons</taxon>
        <taxon>Gunneridae</taxon>
        <taxon>Pentapetalae</taxon>
        <taxon>rosids</taxon>
        <taxon>fabids</taxon>
        <taxon>Fabales</taxon>
        <taxon>Fabaceae</taxon>
        <taxon>Papilionoideae</taxon>
        <taxon>50 kb inversion clade</taxon>
        <taxon>NPAAA clade</taxon>
        <taxon>indigoferoid/millettioid clade</taxon>
        <taxon>Phaseoleae</taxon>
        <taxon>Flemingia</taxon>
    </lineage>
</organism>
<protein>
    <submittedName>
        <fullName evidence="1">Uncharacterized protein</fullName>
    </submittedName>
</protein>
<evidence type="ECO:0000313" key="1">
    <source>
        <dbReference type="EMBL" id="KAL2318458.1"/>
    </source>
</evidence>
<dbReference type="AlphaFoldDB" id="A0ABD1L527"/>
<evidence type="ECO:0000313" key="2">
    <source>
        <dbReference type="Proteomes" id="UP001603857"/>
    </source>
</evidence>
<dbReference type="Proteomes" id="UP001603857">
    <property type="component" value="Unassembled WGS sequence"/>
</dbReference>
<comment type="caution">
    <text evidence="1">The sequence shown here is derived from an EMBL/GenBank/DDBJ whole genome shotgun (WGS) entry which is preliminary data.</text>
</comment>